<accession>A0A6A4TL27</accession>
<comment type="caution">
    <text evidence="1">The sequence shown here is derived from an EMBL/GenBank/DDBJ whole genome shotgun (WGS) entry which is preliminary data.</text>
</comment>
<protein>
    <submittedName>
        <fullName evidence="1">Uncharacterized protein</fullName>
    </submittedName>
</protein>
<organism evidence="1 2">
    <name type="scientific">Scophthalmus maximus</name>
    <name type="common">Turbot</name>
    <name type="synonym">Psetta maxima</name>
    <dbReference type="NCBI Taxonomy" id="52904"/>
    <lineage>
        <taxon>Eukaryota</taxon>
        <taxon>Metazoa</taxon>
        <taxon>Chordata</taxon>
        <taxon>Craniata</taxon>
        <taxon>Vertebrata</taxon>
        <taxon>Euteleostomi</taxon>
        <taxon>Actinopterygii</taxon>
        <taxon>Neopterygii</taxon>
        <taxon>Teleostei</taxon>
        <taxon>Neoteleostei</taxon>
        <taxon>Acanthomorphata</taxon>
        <taxon>Carangaria</taxon>
        <taxon>Pleuronectiformes</taxon>
        <taxon>Pleuronectoidei</taxon>
        <taxon>Scophthalmidae</taxon>
        <taxon>Scophthalmus</taxon>
    </lineage>
</organism>
<evidence type="ECO:0000313" key="1">
    <source>
        <dbReference type="EMBL" id="KAF0047587.1"/>
    </source>
</evidence>
<sequence>MVDCLRVRVCREELDGEHQFSDFEFDMVFCAKQSSSGGVTHISDCKVTCVVVVVRPRLVVLTTSSGTSEEKCLRLYRHRAAAASLHRPNNNTTGNH</sequence>
<dbReference type="AlphaFoldDB" id="A0A6A4TL27"/>
<gene>
    <name evidence="1" type="ORF">F2P81_001220</name>
</gene>
<dbReference type="Proteomes" id="UP000438429">
    <property type="component" value="Unassembled WGS sequence"/>
</dbReference>
<evidence type="ECO:0000313" key="2">
    <source>
        <dbReference type="Proteomes" id="UP000438429"/>
    </source>
</evidence>
<reference evidence="1 2" key="1">
    <citation type="submission" date="2019-06" db="EMBL/GenBank/DDBJ databases">
        <title>Draft genomes of female and male turbot (Scophthalmus maximus).</title>
        <authorList>
            <person name="Xu H."/>
            <person name="Xu X.-W."/>
            <person name="Shao C."/>
            <person name="Chen S."/>
        </authorList>
    </citation>
    <scope>NUCLEOTIDE SEQUENCE [LARGE SCALE GENOMIC DNA]</scope>
    <source>
        <strain evidence="1">Ysfricsl-2016a</strain>
        <tissue evidence="1">Blood</tissue>
    </source>
</reference>
<dbReference type="EMBL" id="VEVO01000001">
    <property type="protein sequence ID" value="KAF0047587.1"/>
    <property type="molecule type" value="Genomic_DNA"/>
</dbReference>
<proteinExistence type="predicted"/>
<name>A0A6A4TL27_SCOMX</name>